<keyword evidence="2" id="KW-1185">Reference proteome</keyword>
<protein>
    <submittedName>
        <fullName evidence="1">Uncharacterized protein</fullName>
    </submittedName>
</protein>
<accession>A0A162MDH1</accession>
<evidence type="ECO:0000313" key="2">
    <source>
        <dbReference type="Proteomes" id="UP000076744"/>
    </source>
</evidence>
<dbReference type="STRING" id="1081104.A0A162MDH1"/>
<gene>
    <name evidence="1" type="ORF">ISF_08221</name>
</gene>
<dbReference type="Proteomes" id="UP000076744">
    <property type="component" value="Unassembled WGS sequence"/>
</dbReference>
<evidence type="ECO:0000313" key="1">
    <source>
        <dbReference type="EMBL" id="OAA54620.1"/>
    </source>
</evidence>
<dbReference type="OrthoDB" id="4754366at2759"/>
<organism evidence="1 2">
    <name type="scientific">Cordyceps fumosorosea (strain ARSEF 2679)</name>
    <name type="common">Isaria fumosorosea</name>
    <dbReference type="NCBI Taxonomy" id="1081104"/>
    <lineage>
        <taxon>Eukaryota</taxon>
        <taxon>Fungi</taxon>
        <taxon>Dikarya</taxon>
        <taxon>Ascomycota</taxon>
        <taxon>Pezizomycotina</taxon>
        <taxon>Sordariomycetes</taxon>
        <taxon>Hypocreomycetidae</taxon>
        <taxon>Hypocreales</taxon>
        <taxon>Cordycipitaceae</taxon>
        <taxon>Cordyceps</taxon>
    </lineage>
</organism>
<dbReference type="EMBL" id="AZHB01000028">
    <property type="protein sequence ID" value="OAA54620.1"/>
    <property type="molecule type" value="Genomic_DNA"/>
</dbReference>
<sequence length="277" mass="31120">MANARNRPHPAIQYFAGPDWSNSDKTEAHTLEEAEQGDWRILEEQNCRALWKDCIQYANCTPWDIVGEKPDNDSIWPRGFPGAHALNIAVAIQYAVILRTNDRRPWDPAPASADSLYSMMRELTEADGPMWQRHRKGRELSAEQPINLSPMSLVFRALETEVITSRGSFDISHDGMYEVKTQDLKSIIKALDNIVTPRVGISGFFTTSVQHLATLAARTTEPSPSAQELPAFHEVVMVEERRRRIRRLRQDVAGGVSVSDPFAHSAGNSPVPSERTF</sequence>
<proteinExistence type="predicted"/>
<name>A0A162MDH1_CORFA</name>
<dbReference type="GeneID" id="30024513"/>
<comment type="caution">
    <text evidence="1">The sequence shown here is derived from an EMBL/GenBank/DDBJ whole genome shotgun (WGS) entry which is preliminary data.</text>
</comment>
<dbReference type="RefSeq" id="XP_018700906.1">
    <property type="nucleotide sequence ID" value="XM_018851824.1"/>
</dbReference>
<reference evidence="1 2" key="1">
    <citation type="journal article" date="2016" name="Genome Biol. Evol.">
        <title>Divergent and convergent evolution of fungal pathogenicity.</title>
        <authorList>
            <person name="Shang Y."/>
            <person name="Xiao G."/>
            <person name="Zheng P."/>
            <person name="Cen K."/>
            <person name="Zhan S."/>
            <person name="Wang C."/>
        </authorList>
    </citation>
    <scope>NUCLEOTIDE SEQUENCE [LARGE SCALE GENOMIC DNA]</scope>
    <source>
        <strain evidence="1 2">ARSEF 2679</strain>
    </source>
</reference>
<dbReference type="AlphaFoldDB" id="A0A162MDH1"/>